<dbReference type="Proteomes" id="UP001434337">
    <property type="component" value="Chromosome"/>
</dbReference>
<dbReference type="Pfam" id="PF07690">
    <property type="entry name" value="MFS_1"/>
    <property type="match status" value="1"/>
</dbReference>
<proteinExistence type="predicted"/>
<keyword evidence="3 6" id="KW-0812">Transmembrane</keyword>
<feature type="transmembrane region" description="Helical" evidence="6">
    <location>
        <begin position="138"/>
        <end position="156"/>
    </location>
</feature>
<dbReference type="Gene3D" id="1.20.1250.20">
    <property type="entry name" value="MFS general substrate transporter like domains"/>
    <property type="match status" value="1"/>
</dbReference>
<dbReference type="EMBL" id="CP115965">
    <property type="protein sequence ID" value="WZW99355.1"/>
    <property type="molecule type" value="Genomic_DNA"/>
</dbReference>
<dbReference type="RefSeq" id="WP_342373076.1">
    <property type="nucleotide sequence ID" value="NZ_CP115965.1"/>
</dbReference>
<accession>A0ABZ3C9A0</accession>
<dbReference type="PROSITE" id="PS50850">
    <property type="entry name" value="MFS"/>
    <property type="match status" value="1"/>
</dbReference>
<dbReference type="InterPro" id="IPR011701">
    <property type="entry name" value="MFS"/>
</dbReference>
<feature type="domain" description="Major facilitator superfamily (MFS) profile" evidence="7">
    <location>
        <begin position="12"/>
        <end position="385"/>
    </location>
</feature>
<dbReference type="SUPFAM" id="SSF103473">
    <property type="entry name" value="MFS general substrate transporter"/>
    <property type="match status" value="1"/>
</dbReference>
<keyword evidence="2" id="KW-0813">Transport</keyword>
<reference evidence="8 9" key="1">
    <citation type="journal article" date="2023" name="Environ Microbiome">
        <title>A coral-associated actinobacterium mitigates coral bleaching under heat stress.</title>
        <authorList>
            <person name="Li J."/>
            <person name="Zou Y."/>
            <person name="Li Q."/>
            <person name="Zhang J."/>
            <person name="Bourne D.G."/>
            <person name="Lyu Y."/>
            <person name="Liu C."/>
            <person name="Zhang S."/>
        </authorList>
    </citation>
    <scope>NUCLEOTIDE SEQUENCE [LARGE SCALE GENOMIC DNA]</scope>
    <source>
        <strain evidence="8 9">SCSIO 13291</strain>
    </source>
</reference>
<feature type="transmembrane region" description="Helical" evidence="6">
    <location>
        <begin position="103"/>
        <end position="126"/>
    </location>
</feature>
<dbReference type="InterPro" id="IPR036259">
    <property type="entry name" value="MFS_trans_sf"/>
</dbReference>
<name>A0ABZ3C9A0_9ACTN</name>
<evidence type="ECO:0000256" key="5">
    <source>
        <dbReference type="ARBA" id="ARBA00023136"/>
    </source>
</evidence>
<feature type="transmembrane region" description="Helical" evidence="6">
    <location>
        <begin position="361"/>
        <end position="382"/>
    </location>
</feature>
<gene>
    <name evidence="8" type="ORF">PCC79_03915</name>
</gene>
<feature type="transmembrane region" description="Helical" evidence="6">
    <location>
        <begin position="77"/>
        <end position="97"/>
    </location>
</feature>
<evidence type="ECO:0000313" key="9">
    <source>
        <dbReference type="Proteomes" id="UP001434337"/>
    </source>
</evidence>
<dbReference type="PANTHER" id="PTHR23501">
    <property type="entry name" value="MAJOR FACILITATOR SUPERFAMILY"/>
    <property type="match status" value="1"/>
</dbReference>
<organism evidence="8 9">
    <name type="scientific">Propioniciclava soli</name>
    <dbReference type="NCBI Taxonomy" id="2775081"/>
    <lineage>
        <taxon>Bacteria</taxon>
        <taxon>Bacillati</taxon>
        <taxon>Actinomycetota</taxon>
        <taxon>Actinomycetes</taxon>
        <taxon>Propionibacteriales</taxon>
        <taxon>Propionibacteriaceae</taxon>
        <taxon>Propioniciclava</taxon>
    </lineage>
</organism>
<feature type="transmembrane region" description="Helical" evidence="6">
    <location>
        <begin position="162"/>
        <end position="181"/>
    </location>
</feature>
<sequence length="385" mass="38924">MTVSASRRVVVALCAATVGMCASTLQQTLLATATPTIIGELGHRDAYAWVSGIYLLASTLVLPWAGVVTDRVGARPMYLAGMGVFGLATVGVCLSHSMGMLLVFRLVQGVGAGLLVPAALAVVGLLDDDRARGHAFGLMGLAQVLANVVGPLWGGWATEFIGWRWGMAATVPFVVAGWALASMSMPTAAQPAGWWRVRHGDMALRSAGSSLAGILAMAFLLGGVMVSVVTFLPWALQAVHHLDASAIGRRLLPMLLASAVGSVLGGTLASHRRAVTGCWLLLLAACAVAAPGNVTALTLGAAGVGLGCGAALPALLTRTQTAASAGQVAGASSLVQLARHAGAALFLPILGLWPAHTLAPVASAGLLISLSAAAVGGLVISWRTS</sequence>
<evidence type="ECO:0000259" key="7">
    <source>
        <dbReference type="PROSITE" id="PS50850"/>
    </source>
</evidence>
<protein>
    <submittedName>
        <fullName evidence="8">MFS transporter</fullName>
    </submittedName>
</protein>
<evidence type="ECO:0000313" key="8">
    <source>
        <dbReference type="EMBL" id="WZW99355.1"/>
    </source>
</evidence>
<evidence type="ECO:0000256" key="4">
    <source>
        <dbReference type="ARBA" id="ARBA00022989"/>
    </source>
</evidence>
<feature type="transmembrane region" description="Helical" evidence="6">
    <location>
        <begin position="251"/>
        <end position="269"/>
    </location>
</feature>
<feature type="transmembrane region" description="Helical" evidence="6">
    <location>
        <begin position="202"/>
        <end position="231"/>
    </location>
</feature>
<feature type="transmembrane region" description="Helical" evidence="6">
    <location>
        <begin position="47"/>
        <end position="65"/>
    </location>
</feature>
<feature type="transmembrane region" description="Helical" evidence="6">
    <location>
        <begin position="274"/>
        <end position="290"/>
    </location>
</feature>
<dbReference type="PANTHER" id="PTHR23501:SF191">
    <property type="entry name" value="VACUOLAR BASIC AMINO ACID TRANSPORTER 4"/>
    <property type="match status" value="1"/>
</dbReference>
<dbReference type="InterPro" id="IPR020846">
    <property type="entry name" value="MFS_dom"/>
</dbReference>
<keyword evidence="9" id="KW-1185">Reference proteome</keyword>
<comment type="subcellular location">
    <subcellularLocation>
        <location evidence="1">Cell inner membrane</location>
        <topology evidence="1">Multi-pass membrane protein</topology>
    </subcellularLocation>
</comment>
<evidence type="ECO:0000256" key="2">
    <source>
        <dbReference type="ARBA" id="ARBA00022448"/>
    </source>
</evidence>
<keyword evidence="5 6" id="KW-0472">Membrane</keyword>
<evidence type="ECO:0000256" key="6">
    <source>
        <dbReference type="SAM" id="Phobius"/>
    </source>
</evidence>
<evidence type="ECO:0000256" key="3">
    <source>
        <dbReference type="ARBA" id="ARBA00022692"/>
    </source>
</evidence>
<keyword evidence="4 6" id="KW-1133">Transmembrane helix</keyword>
<evidence type="ECO:0000256" key="1">
    <source>
        <dbReference type="ARBA" id="ARBA00004429"/>
    </source>
</evidence>